<comment type="caution">
    <text evidence="1">The sequence shown here is derived from an EMBL/GenBank/DDBJ whole genome shotgun (WGS) entry which is preliminary data.</text>
</comment>
<name>A0ABV6IZM0_9PROT</name>
<reference evidence="1 2" key="1">
    <citation type="submission" date="2024-09" db="EMBL/GenBank/DDBJ databases">
        <authorList>
            <person name="Sun Q."/>
            <person name="Mori K."/>
        </authorList>
    </citation>
    <scope>NUCLEOTIDE SEQUENCE [LARGE SCALE GENOMIC DNA]</scope>
    <source>
        <strain evidence="1 2">CCM 7468</strain>
    </source>
</reference>
<organism evidence="1 2">
    <name type="scientific">Muricoccus vinaceus</name>
    <dbReference type="NCBI Taxonomy" id="424704"/>
    <lineage>
        <taxon>Bacteria</taxon>
        <taxon>Pseudomonadati</taxon>
        <taxon>Pseudomonadota</taxon>
        <taxon>Alphaproteobacteria</taxon>
        <taxon>Acetobacterales</taxon>
        <taxon>Roseomonadaceae</taxon>
        <taxon>Muricoccus</taxon>
    </lineage>
</organism>
<accession>A0ABV6IZM0</accession>
<proteinExistence type="predicted"/>
<evidence type="ECO:0000313" key="2">
    <source>
        <dbReference type="Proteomes" id="UP001589789"/>
    </source>
</evidence>
<sequence>MSQTAASALERVLQRVHAIGTRARVEHMRAPAQVATATRPRAAALRRNCPAERGPAA</sequence>
<dbReference type="EMBL" id="JBHLVZ010000074">
    <property type="protein sequence ID" value="MFC0388033.1"/>
    <property type="molecule type" value="Genomic_DNA"/>
</dbReference>
<gene>
    <name evidence="1" type="ORF">ACFFIC_21165</name>
</gene>
<dbReference type="Proteomes" id="UP001589789">
    <property type="component" value="Unassembled WGS sequence"/>
</dbReference>
<dbReference type="RefSeq" id="WP_377054057.1">
    <property type="nucleotide sequence ID" value="NZ_JBHLVZ010000074.1"/>
</dbReference>
<protein>
    <submittedName>
        <fullName evidence="1">Uncharacterized protein</fullName>
    </submittedName>
</protein>
<keyword evidence="2" id="KW-1185">Reference proteome</keyword>
<evidence type="ECO:0000313" key="1">
    <source>
        <dbReference type="EMBL" id="MFC0388033.1"/>
    </source>
</evidence>